<feature type="transmembrane region" description="Helical" evidence="1">
    <location>
        <begin position="53"/>
        <end position="74"/>
    </location>
</feature>
<evidence type="ECO:0000256" key="1">
    <source>
        <dbReference type="SAM" id="Phobius"/>
    </source>
</evidence>
<feature type="transmembrane region" description="Helical" evidence="1">
    <location>
        <begin position="195"/>
        <end position="216"/>
    </location>
</feature>
<evidence type="ECO:0000313" key="2">
    <source>
        <dbReference type="EMBL" id="OAX36020.1"/>
    </source>
</evidence>
<feature type="transmembrane region" description="Helical" evidence="1">
    <location>
        <begin position="158"/>
        <end position="183"/>
    </location>
</feature>
<reference evidence="2 3" key="1">
    <citation type="submission" date="2016-06" db="EMBL/GenBank/DDBJ databases">
        <title>Comparative genomics of the ectomycorrhizal sister species Rhizopogon vinicolor and Rhizopogon vesiculosus (Basidiomycota: Boletales) reveals a divergence of the mating type B locus.</title>
        <authorList>
            <consortium name="DOE Joint Genome Institute"/>
            <person name="Mujic A.B."/>
            <person name="Kuo A."/>
            <person name="Tritt A."/>
            <person name="Lipzen A."/>
            <person name="Chen C."/>
            <person name="Johnson J."/>
            <person name="Sharma A."/>
            <person name="Barry K."/>
            <person name="Grigoriev I.V."/>
            <person name="Spatafora J.W."/>
        </authorList>
    </citation>
    <scope>NUCLEOTIDE SEQUENCE [LARGE SCALE GENOMIC DNA]</scope>
    <source>
        <strain evidence="2 3">AM-OR11-026</strain>
    </source>
</reference>
<keyword evidence="1" id="KW-0472">Membrane</keyword>
<dbReference type="OrthoDB" id="3197626at2759"/>
<dbReference type="InParanoid" id="A0A1B7MTX3"/>
<dbReference type="EMBL" id="KV448448">
    <property type="protein sequence ID" value="OAX36020.1"/>
    <property type="molecule type" value="Genomic_DNA"/>
</dbReference>
<organism evidence="2 3">
    <name type="scientific">Rhizopogon vinicolor AM-OR11-026</name>
    <dbReference type="NCBI Taxonomy" id="1314800"/>
    <lineage>
        <taxon>Eukaryota</taxon>
        <taxon>Fungi</taxon>
        <taxon>Dikarya</taxon>
        <taxon>Basidiomycota</taxon>
        <taxon>Agaricomycotina</taxon>
        <taxon>Agaricomycetes</taxon>
        <taxon>Agaricomycetidae</taxon>
        <taxon>Boletales</taxon>
        <taxon>Suillineae</taxon>
        <taxon>Rhizopogonaceae</taxon>
        <taxon>Rhizopogon</taxon>
    </lineage>
</organism>
<accession>A0A1B7MTX3</accession>
<feature type="transmembrane region" description="Helical" evidence="1">
    <location>
        <begin position="117"/>
        <end position="138"/>
    </location>
</feature>
<dbReference type="AlphaFoldDB" id="A0A1B7MTX3"/>
<gene>
    <name evidence="2" type="ORF">K503DRAFT_772911</name>
</gene>
<feature type="transmembrane region" description="Helical" evidence="1">
    <location>
        <begin position="86"/>
        <end position="105"/>
    </location>
</feature>
<keyword evidence="1" id="KW-0812">Transmembrane</keyword>
<protein>
    <submittedName>
        <fullName evidence="2">Uncharacterized protein</fullName>
    </submittedName>
</protein>
<dbReference type="Proteomes" id="UP000092154">
    <property type="component" value="Unassembled WGS sequence"/>
</dbReference>
<sequence>MVNWNDPELQEHLGIASMNLVYVILGLYGWEYIRSSEIEIALLRRQLAFRWPLVSYITGRFSFLLSVVLLATQFSPFHTRFNCQGINTVIMLAINIAIGCSTTNLMIRTWMIWKTSYVLRLLLVLLSLGHWTVLTLFLTSARTSTRSGVCMLEYVNPAYADAIVMYGMAYDSLLLAFTIFGLWRMPSSSALWRTLVKQGVMYLFINLIANVILLVLNRLNLNPIMNGIFGTPAACICTLASSQAVRSLLRPKPNDPDNSPSSCKELTGQLVLPVFTSASGA</sequence>
<evidence type="ECO:0000313" key="3">
    <source>
        <dbReference type="Proteomes" id="UP000092154"/>
    </source>
</evidence>
<name>A0A1B7MTX3_9AGAM</name>
<keyword evidence="3" id="KW-1185">Reference proteome</keyword>
<proteinExistence type="predicted"/>
<keyword evidence="1" id="KW-1133">Transmembrane helix</keyword>
<feature type="transmembrane region" description="Helical" evidence="1">
    <location>
        <begin position="12"/>
        <end position="33"/>
    </location>
</feature>